<evidence type="ECO:0000256" key="4">
    <source>
        <dbReference type="ARBA" id="ARBA00023242"/>
    </source>
</evidence>
<dbReference type="PANTHER" id="PTHR46078">
    <property type="entry name" value="FORKHEAD BOX PROTEIN J2 FAMILY MEMBER"/>
    <property type="match status" value="1"/>
</dbReference>
<evidence type="ECO:0000313" key="9">
    <source>
        <dbReference type="Proteomes" id="UP000557566"/>
    </source>
</evidence>
<keyword evidence="1" id="KW-0805">Transcription regulation</keyword>
<keyword evidence="9" id="KW-1185">Reference proteome</keyword>
<evidence type="ECO:0000259" key="7">
    <source>
        <dbReference type="PROSITE" id="PS50039"/>
    </source>
</evidence>
<sequence length="534" mass="58186">METSFSGGAETMACMAPPRWCPRGFFLETDPILLSPPAMKDQEQHSPGLGSVVCHSASDCHFMCPDNYALAAQSCLLAKSEQRQFWPSPPLGPWDFEREHCGQDMPSPAGAFGHHYAGAPVSPDGWPPGDEAFLQHEKKFADLCEDPAGLCTPVSTAASSLTVSTFDDMSGLPLSMEPLQGLEVDVLSSEELLMTRHPSTVSPTAASPPLNVDDVPGAYSVSPRDISEDASTTGARLDEPYAKLIYRAFMSQPDYTMSLQDIYQWFRDNTTKAVSAKGGWQNSIRHNLSMNAAFTKRSSRKEDEGDLDSPAEDTKRANEWVLENWAVCYGVQSTTRYRKGNSRRRTSARPVGRVSKRPTQHSAKRAMSGSKGGCAARDSRLRGHGRYHEKPLGRAARYGIEQGCFSPPRPSYPGLYSSETMGVSQLGVASRRLSASIQRAYNGARHYDNTPEAMAFPLAMGEHSLAQGMSNISEHCDAAAATYGVPAQSGFLLGMRDVHMGYHGEQHAADESSPAARLFETMDDGTYDWSDGSD</sequence>
<dbReference type="InterPro" id="IPR045912">
    <property type="entry name" value="FOXJ2/3-like"/>
</dbReference>
<evidence type="ECO:0000256" key="2">
    <source>
        <dbReference type="ARBA" id="ARBA00023125"/>
    </source>
</evidence>
<feature type="compositionally biased region" description="Basic residues" evidence="6">
    <location>
        <begin position="337"/>
        <end position="347"/>
    </location>
</feature>
<dbReference type="AlphaFoldDB" id="A0A8H4LUX2"/>
<feature type="DNA-binding region" description="Fork-head" evidence="5">
    <location>
        <begin position="236"/>
        <end position="347"/>
    </location>
</feature>
<evidence type="ECO:0000256" key="3">
    <source>
        <dbReference type="ARBA" id="ARBA00023163"/>
    </source>
</evidence>
<dbReference type="SUPFAM" id="SSF46785">
    <property type="entry name" value="Winged helix' DNA-binding domain"/>
    <property type="match status" value="1"/>
</dbReference>
<dbReference type="GO" id="GO:0005634">
    <property type="term" value="C:nucleus"/>
    <property type="evidence" value="ECO:0007669"/>
    <property type="project" value="UniProtKB-SubCell"/>
</dbReference>
<dbReference type="PANTHER" id="PTHR46078:SF2">
    <property type="entry name" value="FORK-HEAD DOMAIN-CONTAINING PROTEIN"/>
    <property type="match status" value="1"/>
</dbReference>
<dbReference type="Pfam" id="PF00250">
    <property type="entry name" value="Forkhead"/>
    <property type="match status" value="1"/>
</dbReference>
<dbReference type="InterPro" id="IPR036388">
    <property type="entry name" value="WH-like_DNA-bd_sf"/>
</dbReference>
<evidence type="ECO:0000313" key="8">
    <source>
        <dbReference type="EMBL" id="KAF4505527.1"/>
    </source>
</evidence>
<dbReference type="GO" id="GO:0000981">
    <property type="term" value="F:DNA-binding transcription factor activity, RNA polymerase II-specific"/>
    <property type="evidence" value="ECO:0007669"/>
    <property type="project" value="TreeGrafter"/>
</dbReference>
<name>A0A8H4LUX2_9HYPO</name>
<dbReference type="InterPro" id="IPR036390">
    <property type="entry name" value="WH_DNA-bd_sf"/>
</dbReference>
<dbReference type="EMBL" id="JAAVMX010000008">
    <property type="protein sequence ID" value="KAF4505527.1"/>
    <property type="molecule type" value="Genomic_DNA"/>
</dbReference>
<feature type="compositionally biased region" description="Basic residues" evidence="6">
    <location>
        <begin position="354"/>
        <end position="364"/>
    </location>
</feature>
<comment type="subcellular location">
    <subcellularLocation>
        <location evidence="5">Nucleus</location>
    </subcellularLocation>
</comment>
<proteinExistence type="predicted"/>
<feature type="region of interest" description="Disordered" evidence="6">
    <location>
        <begin position="337"/>
        <end position="378"/>
    </location>
</feature>
<reference evidence="8 9" key="1">
    <citation type="journal article" date="2020" name="Genome Biol. Evol.">
        <title>A new high-quality draft genome assembly of the Chinese cordyceps Ophiocordyceps sinensis.</title>
        <authorList>
            <person name="Shu R."/>
            <person name="Zhang J."/>
            <person name="Meng Q."/>
            <person name="Zhang H."/>
            <person name="Zhou G."/>
            <person name="Li M."/>
            <person name="Wu P."/>
            <person name="Zhao Y."/>
            <person name="Chen C."/>
            <person name="Qin Q."/>
        </authorList>
    </citation>
    <scope>NUCLEOTIDE SEQUENCE [LARGE SCALE GENOMIC DNA]</scope>
    <source>
        <strain evidence="8 9">IOZ07</strain>
    </source>
</reference>
<keyword evidence="4 5" id="KW-0539">Nucleus</keyword>
<organism evidence="8 9">
    <name type="scientific">Ophiocordyceps sinensis</name>
    <dbReference type="NCBI Taxonomy" id="72228"/>
    <lineage>
        <taxon>Eukaryota</taxon>
        <taxon>Fungi</taxon>
        <taxon>Dikarya</taxon>
        <taxon>Ascomycota</taxon>
        <taxon>Pezizomycotina</taxon>
        <taxon>Sordariomycetes</taxon>
        <taxon>Hypocreomycetidae</taxon>
        <taxon>Hypocreales</taxon>
        <taxon>Ophiocordycipitaceae</taxon>
        <taxon>Ophiocordyceps</taxon>
    </lineage>
</organism>
<dbReference type="PROSITE" id="PS50039">
    <property type="entry name" value="FORK_HEAD_3"/>
    <property type="match status" value="1"/>
</dbReference>
<dbReference type="SMART" id="SM00339">
    <property type="entry name" value="FH"/>
    <property type="match status" value="1"/>
</dbReference>
<dbReference type="InterPro" id="IPR030456">
    <property type="entry name" value="TF_fork_head_CS_2"/>
</dbReference>
<evidence type="ECO:0000256" key="6">
    <source>
        <dbReference type="SAM" id="MobiDB-lite"/>
    </source>
</evidence>
<dbReference type="PROSITE" id="PS00658">
    <property type="entry name" value="FORK_HEAD_2"/>
    <property type="match status" value="1"/>
</dbReference>
<dbReference type="OrthoDB" id="5954824at2759"/>
<evidence type="ECO:0000256" key="1">
    <source>
        <dbReference type="ARBA" id="ARBA00023015"/>
    </source>
</evidence>
<dbReference type="InterPro" id="IPR001766">
    <property type="entry name" value="Fork_head_dom"/>
</dbReference>
<feature type="domain" description="Fork-head" evidence="7">
    <location>
        <begin position="236"/>
        <end position="347"/>
    </location>
</feature>
<comment type="caution">
    <text evidence="8">The sequence shown here is derived from an EMBL/GenBank/DDBJ whole genome shotgun (WGS) entry which is preliminary data.</text>
</comment>
<keyword evidence="3" id="KW-0804">Transcription</keyword>
<dbReference type="GO" id="GO:0000978">
    <property type="term" value="F:RNA polymerase II cis-regulatory region sequence-specific DNA binding"/>
    <property type="evidence" value="ECO:0007669"/>
    <property type="project" value="TreeGrafter"/>
</dbReference>
<keyword evidence="2 5" id="KW-0238">DNA-binding</keyword>
<gene>
    <name evidence="8" type="ORF">G6O67_007465</name>
</gene>
<dbReference type="Proteomes" id="UP000557566">
    <property type="component" value="Unassembled WGS sequence"/>
</dbReference>
<protein>
    <recommendedName>
        <fullName evidence="7">Fork-head domain-containing protein</fullName>
    </recommendedName>
</protein>
<evidence type="ECO:0000256" key="5">
    <source>
        <dbReference type="PROSITE-ProRule" id="PRU00089"/>
    </source>
</evidence>
<dbReference type="Gene3D" id="1.10.10.10">
    <property type="entry name" value="Winged helix-like DNA-binding domain superfamily/Winged helix DNA-binding domain"/>
    <property type="match status" value="1"/>
</dbReference>
<accession>A0A8H4LUX2</accession>